<sequence>MADLDNNYVILTPAGVLHGFSSVEPNEQQQALQDMLAPEQTMTAQGWSDRHSELWLDMFIEEGWVELLEKPLLAPQVQLDNFLRYVTASLSGSRRVAIASDEGFCLAKMGFTEQEAETLCVAAADFYEFLQRQQKRGWAVHGHAVSFFSSIDMLMPNTSFIFLWIDGRGYWLIIEDEPLLNNRAFVELVWGIKSTGERFKLRAEQAAALENDSESISS</sequence>
<dbReference type="EMBL" id="LZMZ01000035">
    <property type="protein sequence ID" value="OBX76016.1"/>
    <property type="molecule type" value="Genomic_DNA"/>
</dbReference>
<accession>A0A1B8QA70</accession>
<gene>
    <name evidence="1" type="ORF">A9308_09295</name>
</gene>
<protein>
    <submittedName>
        <fullName evidence="1">Uncharacterized protein</fullName>
    </submittedName>
</protein>
<dbReference type="RefSeq" id="WP_067238025.1">
    <property type="nucleotide sequence ID" value="NZ_JAPDKM010000001.1"/>
</dbReference>
<organism evidence="1 2">
    <name type="scientific">Faucicola atlantae</name>
    <dbReference type="NCBI Taxonomy" id="34059"/>
    <lineage>
        <taxon>Bacteria</taxon>
        <taxon>Pseudomonadati</taxon>
        <taxon>Pseudomonadota</taxon>
        <taxon>Gammaproteobacteria</taxon>
        <taxon>Moraxellales</taxon>
        <taxon>Moraxellaceae</taxon>
        <taxon>Faucicola</taxon>
    </lineage>
</organism>
<comment type="caution">
    <text evidence="1">The sequence shown here is derived from an EMBL/GenBank/DDBJ whole genome shotgun (WGS) entry which is preliminary data.</text>
</comment>
<name>A0A1B8QA70_9GAMM</name>
<proteinExistence type="predicted"/>
<dbReference type="OrthoDB" id="6003236at2"/>
<dbReference type="STRING" id="34059.A9308_09295"/>
<evidence type="ECO:0000313" key="1">
    <source>
        <dbReference type="EMBL" id="OBX76016.1"/>
    </source>
</evidence>
<reference evidence="1 2" key="1">
    <citation type="submission" date="2016-06" db="EMBL/GenBank/DDBJ databases">
        <title>Draft genome of Moraxella atlantae CCUG 66109.</title>
        <authorList>
            <person name="Salva-Serra F."/>
            <person name="Engstrom-Jakobsson H."/>
            <person name="Thorell K."/>
            <person name="Gonzales-Siles L."/>
            <person name="Karlsson R."/>
            <person name="Boulund F."/>
            <person name="Engstrand L."/>
            <person name="Kristiansson E."/>
            <person name="Moore E."/>
        </authorList>
    </citation>
    <scope>NUCLEOTIDE SEQUENCE [LARGE SCALE GENOMIC DNA]</scope>
    <source>
        <strain evidence="1 2">CCUG 66109</strain>
    </source>
</reference>
<dbReference type="AlphaFoldDB" id="A0A1B8QA70"/>
<evidence type="ECO:0000313" key="2">
    <source>
        <dbReference type="Proteomes" id="UP000092508"/>
    </source>
</evidence>
<dbReference type="Proteomes" id="UP000092508">
    <property type="component" value="Unassembled WGS sequence"/>
</dbReference>